<keyword evidence="7 10" id="KW-0472">Membrane</keyword>
<comment type="similarity">
    <text evidence="10">Belongs to the glycosyltransferase 28 family. MurG subfamily.</text>
</comment>
<keyword evidence="1 10" id="KW-1003">Cell membrane</keyword>
<evidence type="ECO:0000256" key="5">
    <source>
        <dbReference type="ARBA" id="ARBA00022960"/>
    </source>
</evidence>
<evidence type="ECO:0000259" key="11">
    <source>
        <dbReference type="Pfam" id="PF03033"/>
    </source>
</evidence>
<evidence type="ECO:0000256" key="6">
    <source>
        <dbReference type="ARBA" id="ARBA00022984"/>
    </source>
</evidence>
<keyword evidence="2 10" id="KW-0132">Cell division</keyword>
<evidence type="ECO:0000256" key="2">
    <source>
        <dbReference type="ARBA" id="ARBA00022618"/>
    </source>
</evidence>
<dbReference type="EMBL" id="SAXT01000006">
    <property type="protein sequence ID" value="TXJ11126.1"/>
    <property type="molecule type" value="Genomic_DNA"/>
</dbReference>
<keyword evidence="3 10" id="KW-0328">Glycosyltransferase</keyword>
<dbReference type="InterPro" id="IPR004276">
    <property type="entry name" value="GlycoTrans_28_N"/>
</dbReference>
<evidence type="ECO:0000256" key="4">
    <source>
        <dbReference type="ARBA" id="ARBA00022679"/>
    </source>
</evidence>
<dbReference type="AlphaFoldDB" id="A0A5C8CDT3"/>
<dbReference type="GO" id="GO:0009252">
    <property type="term" value="P:peptidoglycan biosynthetic process"/>
    <property type="evidence" value="ECO:0007669"/>
    <property type="project" value="UniProtKB-UniRule"/>
</dbReference>
<keyword evidence="8 10" id="KW-0131">Cell cycle</keyword>
<accession>A0A5C8CDT3</accession>
<dbReference type="GO" id="GO:0051991">
    <property type="term" value="F:UDP-N-acetyl-D-glucosamine:N-acetylmuramoyl-L-alanyl-D-glutamyl-meso-2,6-diaminopimelyl-D-alanyl-D-alanine-diphosphoundecaprenol 4-beta-N-acetylglucosaminlytransferase activity"/>
    <property type="evidence" value="ECO:0007669"/>
    <property type="project" value="RHEA"/>
</dbReference>
<keyword evidence="6 10" id="KW-0573">Peptidoglycan synthesis</keyword>
<keyword evidence="5 10" id="KW-0133">Cell shape</keyword>
<comment type="function">
    <text evidence="10">Cell wall formation. Catalyzes the transfer of a GlcNAc subunit on undecaprenyl-pyrophosphoryl-MurNAc-pentapeptide (lipid intermediate I) to form undecaprenyl-pyrophosphoryl-MurNAc-(pentapeptide)GlcNAc (lipid intermediate II).</text>
</comment>
<comment type="subcellular location">
    <subcellularLocation>
        <location evidence="10">Cell membrane</location>
        <topology evidence="10">Peripheral membrane protein</topology>
        <orientation evidence="10">Cytoplasmic side</orientation>
    </subcellularLocation>
</comment>
<dbReference type="PANTHER" id="PTHR21015:SF22">
    <property type="entry name" value="GLYCOSYLTRANSFERASE"/>
    <property type="match status" value="1"/>
</dbReference>
<comment type="catalytic activity">
    <reaction evidence="10">
        <text>di-trans,octa-cis-undecaprenyl diphospho-N-acetyl-alpha-D-muramoyl-L-alanyl-D-glutamyl-meso-2,6-diaminopimeloyl-D-alanyl-D-alanine + UDP-N-acetyl-alpha-D-glucosamine = di-trans,octa-cis-undecaprenyl diphospho-[N-acetyl-alpha-D-glucosaminyl-(1-&gt;4)]-N-acetyl-alpha-D-muramoyl-L-alanyl-D-glutamyl-meso-2,6-diaminopimeloyl-D-alanyl-D-alanine + UDP + H(+)</text>
        <dbReference type="Rhea" id="RHEA:31227"/>
        <dbReference type="ChEBI" id="CHEBI:15378"/>
        <dbReference type="ChEBI" id="CHEBI:57705"/>
        <dbReference type="ChEBI" id="CHEBI:58223"/>
        <dbReference type="ChEBI" id="CHEBI:61387"/>
        <dbReference type="ChEBI" id="CHEBI:61388"/>
        <dbReference type="EC" id="2.4.1.227"/>
    </reaction>
</comment>
<evidence type="ECO:0000313" key="13">
    <source>
        <dbReference type="EMBL" id="TXJ11126.1"/>
    </source>
</evidence>
<evidence type="ECO:0000256" key="8">
    <source>
        <dbReference type="ARBA" id="ARBA00023306"/>
    </source>
</evidence>
<dbReference type="GO" id="GO:0008360">
    <property type="term" value="P:regulation of cell shape"/>
    <property type="evidence" value="ECO:0007669"/>
    <property type="project" value="UniProtKB-KW"/>
</dbReference>
<evidence type="ECO:0000313" key="14">
    <source>
        <dbReference type="Proteomes" id="UP000325116"/>
    </source>
</evidence>
<comment type="pathway">
    <text evidence="10">Cell wall biogenesis; peptidoglycan biosynthesis.</text>
</comment>
<evidence type="ECO:0000256" key="10">
    <source>
        <dbReference type="HAMAP-Rule" id="MF_00033"/>
    </source>
</evidence>
<dbReference type="EC" id="2.4.1.227" evidence="10"/>
<feature type="binding site" evidence="10">
    <location>
        <position position="186"/>
    </location>
    <ligand>
        <name>UDP-N-acetyl-alpha-D-glucosamine</name>
        <dbReference type="ChEBI" id="CHEBI:57705"/>
    </ligand>
</feature>
<dbReference type="PANTHER" id="PTHR21015">
    <property type="entry name" value="UDP-N-ACETYLGLUCOSAMINE--N-ACETYLMURAMYL-(PENTAPEPTIDE) PYROPHOSPHORYL-UNDECAPRENOL N-ACETYLGLUCOSAMINE TRANSFERASE 1"/>
    <property type="match status" value="1"/>
</dbReference>
<dbReference type="HAMAP" id="MF_00033">
    <property type="entry name" value="MurG"/>
    <property type="match status" value="1"/>
</dbReference>
<keyword evidence="4 10" id="KW-0808">Transferase</keyword>
<dbReference type="GO" id="GO:0005975">
    <property type="term" value="P:carbohydrate metabolic process"/>
    <property type="evidence" value="ECO:0007669"/>
    <property type="project" value="InterPro"/>
</dbReference>
<name>A0A5C8CDT3_9SPIR</name>
<feature type="binding site" evidence="10">
    <location>
        <position position="117"/>
    </location>
    <ligand>
        <name>UDP-N-acetyl-alpha-D-glucosamine</name>
        <dbReference type="ChEBI" id="CHEBI:57705"/>
    </ligand>
</feature>
<dbReference type="Pfam" id="PF04101">
    <property type="entry name" value="Glyco_tran_28_C"/>
    <property type="match status" value="1"/>
</dbReference>
<dbReference type="Gene3D" id="3.40.50.2000">
    <property type="entry name" value="Glycogen Phosphorylase B"/>
    <property type="match status" value="2"/>
</dbReference>
<gene>
    <name evidence="10" type="primary">murG</name>
    <name evidence="13" type="ORF">EPJ80_10910</name>
</gene>
<dbReference type="Pfam" id="PF03033">
    <property type="entry name" value="Glyco_transf_28"/>
    <property type="match status" value="1"/>
</dbReference>
<proteinExistence type="inferred from homology"/>
<feature type="binding site" evidence="10">
    <location>
        <position position="156"/>
    </location>
    <ligand>
        <name>UDP-N-acetyl-alpha-D-glucosamine</name>
        <dbReference type="ChEBI" id="CHEBI:57705"/>
    </ligand>
</feature>
<dbReference type="CDD" id="cd03785">
    <property type="entry name" value="GT28_MurG"/>
    <property type="match status" value="1"/>
</dbReference>
<feature type="binding site" evidence="10">
    <location>
        <position position="287"/>
    </location>
    <ligand>
        <name>UDP-N-acetyl-alpha-D-glucosamine</name>
        <dbReference type="ChEBI" id="CHEBI:57705"/>
    </ligand>
</feature>
<dbReference type="RefSeq" id="WP_147759003.1">
    <property type="nucleotide sequence ID" value="NZ_SAXT01000006.1"/>
</dbReference>
<dbReference type="SUPFAM" id="SSF53756">
    <property type="entry name" value="UDP-Glycosyltransferase/glycogen phosphorylase"/>
    <property type="match status" value="1"/>
</dbReference>
<dbReference type="UniPathway" id="UPA00219"/>
<dbReference type="Proteomes" id="UP000325116">
    <property type="component" value="Unassembled WGS sequence"/>
</dbReference>
<dbReference type="GO" id="GO:0005886">
    <property type="term" value="C:plasma membrane"/>
    <property type="evidence" value="ECO:0007669"/>
    <property type="project" value="UniProtKB-SubCell"/>
</dbReference>
<dbReference type="InterPro" id="IPR006009">
    <property type="entry name" value="GlcNAc_MurG"/>
</dbReference>
<evidence type="ECO:0000256" key="3">
    <source>
        <dbReference type="ARBA" id="ARBA00022676"/>
    </source>
</evidence>
<evidence type="ECO:0000256" key="1">
    <source>
        <dbReference type="ARBA" id="ARBA00022475"/>
    </source>
</evidence>
<dbReference type="GO" id="GO:0050511">
    <property type="term" value="F:undecaprenyldiphospho-muramoylpentapeptide beta-N-acetylglucosaminyltransferase activity"/>
    <property type="evidence" value="ECO:0007669"/>
    <property type="project" value="UniProtKB-UniRule"/>
</dbReference>
<feature type="domain" description="Glycosyl transferase family 28 C-terminal" evidence="12">
    <location>
        <begin position="180"/>
        <end position="341"/>
    </location>
</feature>
<reference evidence="13 14" key="1">
    <citation type="journal article" date="1992" name="Lakartidningen">
        <title>[Penicillin V and not amoxicillin is the first choice preparation in acute otitis].</title>
        <authorList>
            <person name="Kamme C."/>
            <person name="Lundgren K."/>
            <person name="Prellner K."/>
        </authorList>
    </citation>
    <scope>NUCLEOTIDE SEQUENCE [LARGE SCALE GENOMIC DNA]</scope>
    <source>
        <strain evidence="13 14">W1</strain>
    </source>
</reference>
<dbReference type="GO" id="GO:0071555">
    <property type="term" value="P:cell wall organization"/>
    <property type="evidence" value="ECO:0007669"/>
    <property type="project" value="UniProtKB-KW"/>
</dbReference>
<dbReference type="InterPro" id="IPR007235">
    <property type="entry name" value="Glyco_trans_28_C"/>
</dbReference>
<feature type="domain" description="Glycosyltransferase family 28 N-terminal" evidence="11">
    <location>
        <begin position="3"/>
        <end position="135"/>
    </location>
</feature>
<organism evidence="13 14">
    <name type="scientific">Brachyspira aalborgi</name>
    <dbReference type="NCBI Taxonomy" id="29522"/>
    <lineage>
        <taxon>Bacteria</taxon>
        <taxon>Pseudomonadati</taxon>
        <taxon>Spirochaetota</taxon>
        <taxon>Spirochaetia</taxon>
        <taxon>Brachyspirales</taxon>
        <taxon>Brachyspiraceae</taxon>
        <taxon>Brachyspira</taxon>
    </lineage>
</organism>
<dbReference type="GO" id="GO:0051301">
    <property type="term" value="P:cell division"/>
    <property type="evidence" value="ECO:0007669"/>
    <property type="project" value="UniProtKB-KW"/>
</dbReference>
<feature type="binding site" evidence="10">
    <location>
        <begin position="10"/>
        <end position="12"/>
    </location>
    <ligand>
        <name>UDP-N-acetyl-alpha-D-glucosamine</name>
        <dbReference type="ChEBI" id="CHEBI:57705"/>
    </ligand>
</feature>
<sequence length="363" mass="41093">MNIILCGGGTAGHITPAISIYDFLKKLGHNPRLVVAQKDYNLIPNHYNFNSININAPGNILKNIAFILKFIPALFKAKEIIKKQKPACIIGMGGFVALPVLYVAKWNHIPIFLCEQNSIPGKVNRIFYKHAKCCYLTFTKSLEYMPKGKVFGNPVREDFFIVNRESARNVMRLKEDEKLLVIMGGSQGALKLNELFFECIKPIQSKVENLRIVWLAGPKWANQMIEKVNIAKLNNITVHSYYRDMPTLMHAADFMVSRAGSSSISEILAVNLPSILIPFPYAANNHQYYNALDLSNKDMAYLMEESELDKDKLSNIIIKNLNNNERLQTMRNNIKKNFTAKSVSSIVADIIGKLETDKIKIKK</sequence>
<keyword evidence="9 10" id="KW-0961">Cell wall biogenesis/degradation</keyword>
<comment type="caution">
    <text evidence="10">Lacks conserved residue(s) required for the propagation of feature annotation.</text>
</comment>
<evidence type="ECO:0000256" key="9">
    <source>
        <dbReference type="ARBA" id="ARBA00023316"/>
    </source>
</evidence>
<evidence type="ECO:0000256" key="7">
    <source>
        <dbReference type="ARBA" id="ARBA00023136"/>
    </source>
</evidence>
<comment type="caution">
    <text evidence="13">The sequence shown here is derived from an EMBL/GenBank/DDBJ whole genome shotgun (WGS) entry which is preliminary data.</text>
</comment>
<evidence type="ECO:0000259" key="12">
    <source>
        <dbReference type="Pfam" id="PF04101"/>
    </source>
</evidence>
<protein>
    <recommendedName>
        <fullName evidence="10">UDP-N-acetylglucosamine--N-acetylmuramyl-(pentapeptide) pyrophosphoryl-undecaprenol N-acetylglucosamine transferase</fullName>
        <ecNumber evidence="10">2.4.1.227</ecNumber>
    </recommendedName>
    <alternativeName>
        <fullName evidence="10">Undecaprenyl-PP-MurNAc-pentapeptide-UDPGlcNAc GlcNAc transferase</fullName>
    </alternativeName>
</protein>